<reference evidence="2" key="2">
    <citation type="submission" date="2025-08" db="UniProtKB">
        <authorList>
            <consortium name="Ensembl"/>
        </authorList>
    </citation>
    <scope>IDENTIFICATION</scope>
</reference>
<evidence type="ECO:0000313" key="3">
    <source>
        <dbReference type="Proteomes" id="UP000694620"/>
    </source>
</evidence>
<organism evidence="2 3">
    <name type="scientific">Erpetoichthys calabaricus</name>
    <name type="common">Rope fish</name>
    <name type="synonym">Calamoichthys calabaricus</name>
    <dbReference type="NCBI Taxonomy" id="27687"/>
    <lineage>
        <taxon>Eukaryota</taxon>
        <taxon>Metazoa</taxon>
        <taxon>Chordata</taxon>
        <taxon>Craniata</taxon>
        <taxon>Vertebrata</taxon>
        <taxon>Euteleostomi</taxon>
        <taxon>Actinopterygii</taxon>
        <taxon>Polypteriformes</taxon>
        <taxon>Polypteridae</taxon>
        <taxon>Erpetoichthys</taxon>
    </lineage>
</organism>
<proteinExistence type="predicted"/>
<dbReference type="GO" id="GO:0003677">
    <property type="term" value="F:DNA binding"/>
    <property type="evidence" value="ECO:0007669"/>
    <property type="project" value="TreeGrafter"/>
</dbReference>
<keyword evidence="1" id="KW-0175">Coiled coil</keyword>
<name>A0A8C4SD66_ERPCA</name>
<gene>
    <name evidence="2" type="primary">LOC114660636</name>
</gene>
<dbReference type="AlphaFoldDB" id="A0A8C4SD66"/>
<accession>A0A8C4SD66</accession>
<feature type="coiled-coil region" evidence="1">
    <location>
        <begin position="39"/>
        <end position="101"/>
    </location>
</feature>
<reference evidence="2" key="3">
    <citation type="submission" date="2025-09" db="UniProtKB">
        <authorList>
            <consortium name="Ensembl"/>
        </authorList>
    </citation>
    <scope>IDENTIFICATION</scope>
</reference>
<dbReference type="RefSeq" id="XP_028669288.1">
    <property type="nucleotide sequence ID" value="XM_028813455.2"/>
</dbReference>
<evidence type="ECO:0008006" key="4">
    <source>
        <dbReference type="Google" id="ProtNLM"/>
    </source>
</evidence>
<sequence length="187" mass="22284">MHSSTLVYEQLRDVIEIQQRILVDFKQKDEDREEIMVPRKQYEAVLKQLEEEKLRHKETQILLAMENEKSEFASGETEVLKKQLQKERESFEKTLTIVKKKALKESTKNDKLISRYNEIESVALKHKDMLNEKETEIKKLHHRLNKQKVTLKVQMTDLHIQKKQEDYIAQILEKKKKTKCGSPNNLL</sequence>
<dbReference type="GeneID" id="114660636"/>
<dbReference type="Ensembl" id="ENSECRT00000013082.1">
    <property type="protein sequence ID" value="ENSECRP00000012861.1"/>
    <property type="gene ID" value="ENSECRG00000008590.1"/>
</dbReference>
<protein>
    <recommendedName>
        <fullName evidence="4">Spermatogenesis-associated protein 24</fullName>
    </recommendedName>
</protein>
<dbReference type="PANTHER" id="PTHR35155:SF1">
    <property type="entry name" value="SPERMATOGENESIS-ASSOCIATED PROTEIN 24"/>
    <property type="match status" value="1"/>
</dbReference>
<evidence type="ECO:0000313" key="2">
    <source>
        <dbReference type="Ensembl" id="ENSECRP00000012861.1"/>
    </source>
</evidence>
<dbReference type="GO" id="GO:0005634">
    <property type="term" value="C:nucleus"/>
    <property type="evidence" value="ECO:0007669"/>
    <property type="project" value="TreeGrafter"/>
</dbReference>
<dbReference type="Pfam" id="PF15175">
    <property type="entry name" value="SPATA24"/>
    <property type="match status" value="1"/>
</dbReference>
<reference evidence="2" key="1">
    <citation type="submission" date="2021-06" db="EMBL/GenBank/DDBJ databases">
        <authorList>
            <consortium name="Wellcome Sanger Institute Data Sharing"/>
        </authorList>
    </citation>
    <scope>NUCLEOTIDE SEQUENCE [LARGE SCALE GENOMIC DNA]</scope>
</reference>
<evidence type="ECO:0000256" key="1">
    <source>
        <dbReference type="SAM" id="Coils"/>
    </source>
</evidence>
<dbReference type="PANTHER" id="PTHR35155">
    <property type="entry name" value="SPERMATOGENESIS-ASSOCIATED PROTEIN 24"/>
    <property type="match status" value="1"/>
</dbReference>
<dbReference type="GO" id="GO:0005737">
    <property type="term" value="C:cytoplasm"/>
    <property type="evidence" value="ECO:0007669"/>
    <property type="project" value="TreeGrafter"/>
</dbReference>
<dbReference type="Proteomes" id="UP000694620">
    <property type="component" value="Chromosome 11"/>
</dbReference>
<dbReference type="InterPro" id="IPR029176">
    <property type="entry name" value="SPATA24"/>
</dbReference>
<dbReference type="GeneTree" id="ENSGT00390000007817"/>
<keyword evidence="3" id="KW-1185">Reference proteome</keyword>
<dbReference type="OrthoDB" id="10047985at2759"/>